<dbReference type="Proteomes" id="UP000281406">
    <property type="component" value="Unassembled WGS sequence"/>
</dbReference>
<organism evidence="1 2">
    <name type="scientific">Anabarilius grahami</name>
    <name type="common">Kanglang fish</name>
    <name type="synonym">Barilius grahami</name>
    <dbReference type="NCBI Taxonomy" id="495550"/>
    <lineage>
        <taxon>Eukaryota</taxon>
        <taxon>Metazoa</taxon>
        <taxon>Chordata</taxon>
        <taxon>Craniata</taxon>
        <taxon>Vertebrata</taxon>
        <taxon>Euteleostomi</taxon>
        <taxon>Actinopterygii</taxon>
        <taxon>Neopterygii</taxon>
        <taxon>Teleostei</taxon>
        <taxon>Ostariophysi</taxon>
        <taxon>Cypriniformes</taxon>
        <taxon>Xenocyprididae</taxon>
        <taxon>Xenocypridinae</taxon>
        <taxon>Xenocypridinae incertae sedis</taxon>
        <taxon>Anabarilius</taxon>
    </lineage>
</organism>
<evidence type="ECO:0000313" key="1">
    <source>
        <dbReference type="EMBL" id="ROJ25236.1"/>
    </source>
</evidence>
<keyword evidence="2" id="KW-1185">Reference proteome</keyword>
<protein>
    <submittedName>
        <fullName evidence="1">Uncharacterized protein</fullName>
    </submittedName>
</protein>
<proteinExistence type="predicted"/>
<accession>A0A3N0XQM1</accession>
<name>A0A3N0XQM1_ANAGA</name>
<gene>
    <name evidence="1" type="ORF">DPX16_20049</name>
</gene>
<dbReference type="AlphaFoldDB" id="A0A3N0XQM1"/>
<dbReference type="EMBL" id="RJVU01063416">
    <property type="protein sequence ID" value="ROJ25236.1"/>
    <property type="molecule type" value="Genomic_DNA"/>
</dbReference>
<reference evidence="1 2" key="1">
    <citation type="submission" date="2018-10" db="EMBL/GenBank/DDBJ databases">
        <title>Genome assembly for a Yunnan-Guizhou Plateau 3E fish, Anabarilius grahami (Regan), and its evolutionary and genetic applications.</title>
        <authorList>
            <person name="Jiang W."/>
        </authorList>
    </citation>
    <scope>NUCLEOTIDE SEQUENCE [LARGE SCALE GENOMIC DNA]</scope>
    <source>
        <strain evidence="1">AG-KIZ</strain>
        <tissue evidence="1">Muscle</tissue>
    </source>
</reference>
<sequence>MCTTVPHSDLVPEPIQPPATRAKAWQAIPGVSTWVLKIIKRGHVLQFTQRAPFINGVAQTSVENKDVHVLHSEDDQESNRFCPVRAPRAYINLFARLNSFSSASVAARKAFRSRSPDFPDGLLMP</sequence>
<evidence type="ECO:0000313" key="2">
    <source>
        <dbReference type="Proteomes" id="UP000281406"/>
    </source>
</evidence>
<comment type="caution">
    <text evidence="1">The sequence shown here is derived from an EMBL/GenBank/DDBJ whole genome shotgun (WGS) entry which is preliminary data.</text>
</comment>